<dbReference type="EMBL" id="LGCL01000013">
    <property type="protein sequence ID" value="KPL79379.1"/>
    <property type="molecule type" value="Genomic_DNA"/>
</dbReference>
<protein>
    <recommendedName>
        <fullName evidence="3">STAS/SEC14 domain-containing protein</fullName>
    </recommendedName>
</protein>
<dbReference type="RefSeq" id="WP_075061437.1">
    <property type="nucleotide sequence ID" value="NZ_LGCL01000013.1"/>
</dbReference>
<dbReference type="Proteomes" id="UP000050417">
    <property type="component" value="Unassembled WGS sequence"/>
</dbReference>
<evidence type="ECO:0000313" key="2">
    <source>
        <dbReference type="Proteomes" id="UP000050417"/>
    </source>
</evidence>
<dbReference type="OrthoDB" id="980079at2"/>
<name>A0A0P6XVP3_9CHLR</name>
<evidence type="ECO:0000313" key="1">
    <source>
        <dbReference type="EMBL" id="KPL79379.1"/>
    </source>
</evidence>
<dbReference type="AlphaFoldDB" id="A0A0P6XVP3"/>
<organism evidence="1 2">
    <name type="scientific">Ornatilinea apprima</name>
    <dbReference type="NCBI Taxonomy" id="1134406"/>
    <lineage>
        <taxon>Bacteria</taxon>
        <taxon>Bacillati</taxon>
        <taxon>Chloroflexota</taxon>
        <taxon>Anaerolineae</taxon>
        <taxon>Anaerolineales</taxon>
        <taxon>Anaerolineaceae</taxon>
        <taxon>Ornatilinea</taxon>
    </lineage>
</organism>
<dbReference type="STRING" id="1134406.ADN00_02785"/>
<accession>A0A0P6XVP3</accession>
<reference evidence="1 2" key="1">
    <citation type="submission" date="2015-07" db="EMBL/GenBank/DDBJ databases">
        <title>Genome sequence of Ornatilinea apprima DSM 23815.</title>
        <authorList>
            <person name="Hemp J."/>
            <person name="Ward L.M."/>
            <person name="Pace L.A."/>
            <person name="Fischer W.W."/>
        </authorList>
    </citation>
    <scope>NUCLEOTIDE SEQUENCE [LARGE SCALE GENOMIC DNA]</scope>
    <source>
        <strain evidence="1 2">P3M-1</strain>
    </source>
</reference>
<evidence type="ECO:0008006" key="3">
    <source>
        <dbReference type="Google" id="ProtNLM"/>
    </source>
</evidence>
<proteinExistence type="predicted"/>
<gene>
    <name evidence="1" type="ORF">ADN00_02785</name>
</gene>
<keyword evidence="2" id="KW-1185">Reference proteome</keyword>
<comment type="caution">
    <text evidence="1">The sequence shown here is derived from an EMBL/GenBank/DDBJ whole genome shotgun (WGS) entry which is preliminary data.</text>
</comment>
<sequence length="120" mass="13870">MKSHWFTHQGKRVWFADYSHFGVESKDLQKEMDEIFEVLSREKPGSVLTLIDVTGTRGTPENFNLMRAMAVRLNPYVRKRAVIGLTGVQKTFFDLINKASGDKNYIRFEDAEAAKNWLVE</sequence>